<dbReference type="PANTHER" id="PTHR46844:SF1">
    <property type="entry name" value="SLR5058 PROTEIN"/>
    <property type="match status" value="1"/>
</dbReference>
<evidence type="ECO:0000259" key="1">
    <source>
        <dbReference type="PROSITE" id="PS50837"/>
    </source>
</evidence>
<dbReference type="InterPro" id="IPR007111">
    <property type="entry name" value="NACHT_NTPase"/>
</dbReference>
<protein>
    <submittedName>
        <fullName evidence="2">NACHT domain-containing protein</fullName>
    </submittedName>
</protein>
<dbReference type="AlphaFoldDB" id="A0A1M7QEN9"/>
<sequence length="1231" mass="133796">MAGRALQLVSRFGLLTVAAVVPSTAAVRYHSSVAHHRVLAAGLLVGYEVVLVAVGFAGKVFAGLQAKWVERAVENVDRRLAWRFSRLQQVYLGQLRTSVQTMETVGVGTPGEFVLRMHQVYVDVSLARQVPHATAGEPYLGTVPGSEAAAGMRQRHSLESVLQKADREKFAQVLAVIGGPGSGKTTLARDTALALCERRWRWSRRRLPVLLYLRDHAQGLLAEQPPGLAEVTASAVWLGGKVPADWLERRLNRGGCVVLLDGLDEVADPADRSRVVAWVERQIARHPRNIYVVTSRPHGYQANPLTAAEVLQVRRFTPEQIERFLHLWSYAVESRAQDSTGPAVRRAADQYAQDLMRRLRAKPALYGLAANPLLLTMTANVHRYRGALPGSRAELYAEMCDVLLHRRSEARGLSDATGLTGPQKQDIVRHLALAMMKAKVRDWPAPDAARAIRRPLRQVPGDVTAEVFLDEARKSGLLVEREHGVYGFAHLSLQEYLASAQLSTPRADTGVLTGSVDDSWWRETILLWSAGNDATDIVTACLRANNVSALALAFDCDEQARTLDPTVRDNLNALLTPIPPDRPDEPTRRRLLAGVQATRTLRETITLNDTTALSAHPVPNALYDQFIHDEEQAGRYHRRTSGPAHDRDSPAIGMHAADAERFITWLNDLTGTDILYRLPTPEELTDPAATLVIGPDHHTVWAHNGVRILLHQPHGVPWPYTPTPRQLHAAPVHDRQQTTSYLRALTTSTPQDIGAGNRISIFATALLRTPRPQARNLDLDLDRARARARARDPDLARDRARDLARDFTRAGDLARARAGDLVRDLDLARDLAGAGDLDLARDVAGVPDLDLAGDLNLASALVIDLATALALDLALTVVRARDRDRVDALDLASALDRALDLALAFGGALDLASTRDLTLAGAGAGVSDLARDLASASARAAARDRDLDLALDLDRARARARDLARSLDLARDLDLLRIVDLGSALDLARDLARDLAGDRASALARDLARPGDLARAHSLALDLARAHALVLAHDLGPTPGPASDLASDLAGVRHLARALGSDFDASPGPDHLLRIGLLAVNAFRCMTATGTAPFGEEPARDFTRLDDILSRAAATPTAPAQNPPEDPAATLRHVHHLLQASRVTVPPDQLQLIDRTADVMTAIRDRTAPSDTCTLACVRTALLAATAALTDAPSQEEVTRLLHLTWRSLATHYPSPDQRAPNQILLIAQTQ</sequence>
<reference evidence="2 3" key="1">
    <citation type="submission" date="2016-11" db="EMBL/GenBank/DDBJ databases">
        <authorList>
            <person name="Jaros S."/>
            <person name="Januszkiewicz K."/>
            <person name="Wedrychowicz H."/>
        </authorList>
    </citation>
    <scope>NUCLEOTIDE SEQUENCE [LARGE SCALE GENOMIC DNA]</scope>
    <source>
        <strain evidence="2 3">CGMCC 4.2025</strain>
    </source>
</reference>
<dbReference type="PROSITE" id="PS50837">
    <property type="entry name" value="NACHT"/>
    <property type="match status" value="1"/>
</dbReference>
<organism evidence="2 3">
    <name type="scientific">Actinacidiphila paucisporea</name>
    <dbReference type="NCBI Taxonomy" id="310782"/>
    <lineage>
        <taxon>Bacteria</taxon>
        <taxon>Bacillati</taxon>
        <taxon>Actinomycetota</taxon>
        <taxon>Actinomycetes</taxon>
        <taxon>Kitasatosporales</taxon>
        <taxon>Streptomycetaceae</taxon>
        <taxon>Actinacidiphila</taxon>
    </lineage>
</organism>
<dbReference type="Gene3D" id="3.40.50.300">
    <property type="entry name" value="P-loop containing nucleotide triphosphate hydrolases"/>
    <property type="match status" value="1"/>
</dbReference>
<dbReference type="PANTHER" id="PTHR46844">
    <property type="entry name" value="SLR5058 PROTEIN"/>
    <property type="match status" value="1"/>
</dbReference>
<dbReference type="Gene3D" id="3.90.1580.10">
    <property type="entry name" value="paralog of FGE (formylglycine-generating enzyme)"/>
    <property type="match status" value="1"/>
</dbReference>
<evidence type="ECO:0000313" key="2">
    <source>
        <dbReference type="EMBL" id="SHN29090.1"/>
    </source>
</evidence>
<proteinExistence type="predicted"/>
<accession>A0A1M7QEN9</accession>
<name>A0A1M7QEN9_9ACTN</name>
<dbReference type="STRING" id="310782.SAMN05216499_1338"/>
<gene>
    <name evidence="2" type="ORF">SAMN05216499_1338</name>
</gene>
<dbReference type="RefSeq" id="WP_200804581.1">
    <property type="nucleotide sequence ID" value="NZ_FRBI01000033.1"/>
</dbReference>
<dbReference type="EMBL" id="FRBI01000033">
    <property type="protein sequence ID" value="SHN29090.1"/>
    <property type="molecule type" value="Genomic_DNA"/>
</dbReference>
<evidence type="ECO:0000313" key="3">
    <source>
        <dbReference type="Proteomes" id="UP000184111"/>
    </source>
</evidence>
<dbReference type="InterPro" id="IPR042095">
    <property type="entry name" value="SUMF_sf"/>
</dbReference>
<dbReference type="SUPFAM" id="SSF52540">
    <property type="entry name" value="P-loop containing nucleoside triphosphate hydrolases"/>
    <property type="match status" value="1"/>
</dbReference>
<keyword evidence="3" id="KW-1185">Reference proteome</keyword>
<dbReference type="InterPro" id="IPR027417">
    <property type="entry name" value="P-loop_NTPase"/>
</dbReference>
<feature type="domain" description="NACHT" evidence="1">
    <location>
        <begin position="172"/>
        <end position="297"/>
    </location>
</feature>
<dbReference type="Pfam" id="PF05729">
    <property type="entry name" value="NACHT"/>
    <property type="match status" value="1"/>
</dbReference>
<dbReference type="Proteomes" id="UP000184111">
    <property type="component" value="Unassembled WGS sequence"/>
</dbReference>